<keyword evidence="14" id="KW-1185">Reference proteome</keyword>
<dbReference type="PANTHER" id="PTHR30040:SF2">
    <property type="entry name" value="FAD:PROTEIN FMN TRANSFERASE"/>
    <property type="match status" value="1"/>
</dbReference>
<comment type="cofactor">
    <cofactor evidence="11">
        <name>Mg(2+)</name>
        <dbReference type="ChEBI" id="CHEBI:18420"/>
    </cofactor>
    <cofactor evidence="11">
        <name>Mn(2+)</name>
        <dbReference type="ChEBI" id="CHEBI:29035"/>
    </cofactor>
    <text evidence="11">Magnesium. Can also use manganese.</text>
</comment>
<name>U4KLY9_ALTPJ</name>
<evidence type="ECO:0000256" key="9">
    <source>
        <dbReference type="ARBA" id="ARBA00048540"/>
    </source>
</evidence>
<dbReference type="GO" id="GO:0016740">
    <property type="term" value="F:transferase activity"/>
    <property type="evidence" value="ECO:0007669"/>
    <property type="project" value="UniProtKB-UniRule"/>
</dbReference>
<dbReference type="RefSeq" id="WP_030003831.1">
    <property type="nucleotide sequence ID" value="NC_022538.1"/>
</dbReference>
<reference evidence="13 14" key="1">
    <citation type="journal article" date="2013" name="J. Mol. Microbiol. Biotechnol.">
        <title>Analysis of the Complete Genomes of Acholeplasma brassicae , A. palmae and A. laidlawii and Their Comparison to the Obligate Parasites from ' Candidatus Phytoplasma'.</title>
        <authorList>
            <person name="Kube M."/>
            <person name="Siewert C."/>
            <person name="Migdoll A.M."/>
            <person name="Duduk B."/>
            <person name="Holz S."/>
            <person name="Rabus R."/>
            <person name="Seemuller E."/>
            <person name="Mitrovic J."/>
            <person name="Muller I."/>
            <person name="Buttner C."/>
            <person name="Reinhardt R."/>
        </authorList>
    </citation>
    <scope>NUCLEOTIDE SEQUENCE [LARGE SCALE GENOMIC DNA]</scope>
    <source>
        <strain evidence="13 14">J233</strain>
    </source>
</reference>
<dbReference type="EMBL" id="FO681347">
    <property type="protein sequence ID" value="CCV64948.1"/>
    <property type="molecule type" value="Genomic_DNA"/>
</dbReference>
<evidence type="ECO:0000256" key="10">
    <source>
        <dbReference type="PIRNR" id="PIRNR006268"/>
    </source>
</evidence>
<dbReference type="InterPro" id="IPR024932">
    <property type="entry name" value="ApbE"/>
</dbReference>
<dbReference type="STRING" id="1318466.BN85413710"/>
<dbReference type="PIRSF" id="PIRSF006268">
    <property type="entry name" value="ApbE"/>
    <property type="match status" value="1"/>
</dbReference>
<accession>U4KLY9</accession>
<sequence length="373" mass="43168">MTKKINLIILILLSFILSSCQKVERFRGTFSTMGTAVSVTIDLEIKEAYEKHYKFIEDTFDFYHVLADNETDKIKLDSNSLYQLTSENNVYKINSKIASSDNLEETFEVQKELYELVYFGLLMEQETVIDGVQYFSISLGNIIDKWKSVIREKNDLTQEEINDKINKIKSEIEKIEEVNRPIIIKEAEGKYFLTIKKGAKIDLGALAKGYALELVRKYLEEQKVTSYLISAGSSSMIMGSNYKKTSKKYLIGLVDPLKTKEYYGTVELENNGITTSGNHEQFVEFIKGDEKQIYHHIVSPKEKMPLNYYHTVTLISKDVAKADALTTAMFNMPKEVLDKFIKENQYEVIYYENNERAATLHINTDKYQFKWSE</sequence>
<keyword evidence="5 10" id="KW-0479">Metal-binding</keyword>
<evidence type="ECO:0000256" key="7">
    <source>
        <dbReference type="ARBA" id="ARBA00022842"/>
    </source>
</evidence>
<evidence type="ECO:0000256" key="2">
    <source>
        <dbReference type="ARBA" id="ARBA00016337"/>
    </source>
</evidence>
<evidence type="ECO:0000256" key="8">
    <source>
        <dbReference type="ARBA" id="ARBA00031306"/>
    </source>
</evidence>
<keyword evidence="12" id="KW-0997">Cell inner membrane</keyword>
<evidence type="ECO:0000256" key="11">
    <source>
        <dbReference type="PIRSR" id="PIRSR006268-2"/>
    </source>
</evidence>
<evidence type="ECO:0000313" key="13">
    <source>
        <dbReference type="EMBL" id="CCV64948.1"/>
    </source>
</evidence>
<feature type="binding site" evidence="11">
    <location>
        <position position="323"/>
    </location>
    <ligand>
        <name>Mg(2+)</name>
        <dbReference type="ChEBI" id="CHEBI:18420"/>
    </ligand>
</feature>
<keyword evidence="12 13" id="KW-0449">Lipoprotein</keyword>
<proteinExistence type="inferred from homology"/>
<keyword evidence="3 10" id="KW-0285">Flavoprotein</keyword>
<evidence type="ECO:0000256" key="6">
    <source>
        <dbReference type="ARBA" id="ARBA00022827"/>
    </source>
</evidence>
<dbReference type="GO" id="GO:0046872">
    <property type="term" value="F:metal ion binding"/>
    <property type="evidence" value="ECO:0007669"/>
    <property type="project" value="UniProtKB-UniRule"/>
</dbReference>
<comment type="subcellular location">
    <subcellularLocation>
        <location evidence="12">Cell inner membrane</location>
        <topology evidence="12">Lipid-anchor</topology>
        <orientation evidence="12">Periplasmic side</orientation>
    </subcellularLocation>
</comment>
<dbReference type="InterPro" id="IPR003374">
    <property type="entry name" value="ApbE-like_sf"/>
</dbReference>
<keyword evidence="12" id="KW-1003">Cell membrane</keyword>
<evidence type="ECO:0000256" key="5">
    <source>
        <dbReference type="ARBA" id="ARBA00022723"/>
    </source>
</evidence>
<dbReference type="PROSITE" id="PS51257">
    <property type="entry name" value="PROKAR_LIPOPROTEIN"/>
    <property type="match status" value="1"/>
</dbReference>
<dbReference type="KEGG" id="apal:BN85413710"/>
<dbReference type="SUPFAM" id="SSF143631">
    <property type="entry name" value="ApbE-like"/>
    <property type="match status" value="1"/>
</dbReference>
<dbReference type="PANTHER" id="PTHR30040">
    <property type="entry name" value="THIAMINE BIOSYNTHESIS LIPOPROTEIN APBE"/>
    <property type="match status" value="1"/>
</dbReference>
<protein>
    <recommendedName>
        <fullName evidence="2 10">FAD:protein FMN transferase</fullName>
        <ecNumber evidence="1 10">2.7.1.180</ecNumber>
    </recommendedName>
    <alternativeName>
        <fullName evidence="8 10">Flavin transferase</fullName>
    </alternativeName>
</protein>
<gene>
    <name evidence="13" type="primary">apbE</name>
    <name evidence="13" type="ORF">BN85413710</name>
</gene>
<keyword evidence="6 10" id="KW-0274">FAD</keyword>
<feature type="binding site" evidence="11">
    <location>
        <position position="327"/>
    </location>
    <ligand>
        <name>Mg(2+)</name>
        <dbReference type="ChEBI" id="CHEBI:18420"/>
    </ligand>
</feature>
<comment type="catalytic activity">
    <reaction evidence="9 10 12">
        <text>L-threonyl-[protein] + FAD = FMN-L-threonyl-[protein] + AMP + H(+)</text>
        <dbReference type="Rhea" id="RHEA:36847"/>
        <dbReference type="Rhea" id="RHEA-COMP:11060"/>
        <dbReference type="Rhea" id="RHEA-COMP:11061"/>
        <dbReference type="ChEBI" id="CHEBI:15378"/>
        <dbReference type="ChEBI" id="CHEBI:30013"/>
        <dbReference type="ChEBI" id="CHEBI:57692"/>
        <dbReference type="ChEBI" id="CHEBI:74257"/>
        <dbReference type="ChEBI" id="CHEBI:456215"/>
        <dbReference type="EC" id="2.7.1.180"/>
    </reaction>
</comment>
<evidence type="ECO:0000313" key="14">
    <source>
        <dbReference type="Proteomes" id="UP000032740"/>
    </source>
</evidence>
<dbReference type="OrthoDB" id="9778595at2"/>
<keyword evidence="7 10" id="KW-0460">Magnesium</keyword>
<comment type="similarity">
    <text evidence="10 12">Belongs to the ApbE family.</text>
</comment>
<dbReference type="Gene3D" id="3.10.520.10">
    <property type="entry name" value="ApbE-like domains"/>
    <property type="match status" value="1"/>
</dbReference>
<evidence type="ECO:0000256" key="4">
    <source>
        <dbReference type="ARBA" id="ARBA00022679"/>
    </source>
</evidence>
<keyword evidence="4 10" id="KW-0808">Transferase</keyword>
<dbReference type="GO" id="GO:0005886">
    <property type="term" value="C:plasma membrane"/>
    <property type="evidence" value="ECO:0007669"/>
    <property type="project" value="UniProtKB-SubCell"/>
</dbReference>
<comment type="function">
    <text evidence="12">Flavin transferase that catalyzes the transfer of the FMN moiety of FAD and its covalent binding to the hydroxyl group of a threonine residue in a target flavoprotein.</text>
</comment>
<organism evidence="13 14">
    <name type="scientific">Alteracholeplasma palmae (strain ATCC 49389 / J233)</name>
    <name type="common">Acholeplasma palmae</name>
    <dbReference type="NCBI Taxonomy" id="1318466"/>
    <lineage>
        <taxon>Bacteria</taxon>
        <taxon>Bacillati</taxon>
        <taxon>Mycoplasmatota</taxon>
        <taxon>Mollicutes</taxon>
        <taxon>Acholeplasmatales</taxon>
        <taxon>Acholeplasmataceae</taxon>
        <taxon>Acholeplasma</taxon>
    </lineage>
</organism>
<dbReference type="HOGENOM" id="CLU_741080_0_0_14"/>
<feature type="binding site" evidence="11">
    <location>
        <position position="205"/>
    </location>
    <ligand>
        <name>Mg(2+)</name>
        <dbReference type="ChEBI" id="CHEBI:18420"/>
    </ligand>
</feature>
<dbReference type="EC" id="2.7.1.180" evidence="1 10"/>
<evidence type="ECO:0000256" key="12">
    <source>
        <dbReference type="RuleBase" id="RU363002"/>
    </source>
</evidence>
<evidence type="ECO:0000256" key="3">
    <source>
        <dbReference type="ARBA" id="ARBA00022630"/>
    </source>
</evidence>
<dbReference type="Pfam" id="PF02424">
    <property type="entry name" value="ApbE"/>
    <property type="match status" value="1"/>
</dbReference>
<keyword evidence="12" id="KW-0472">Membrane</keyword>
<dbReference type="AlphaFoldDB" id="U4KLY9"/>
<evidence type="ECO:0000256" key="1">
    <source>
        <dbReference type="ARBA" id="ARBA00011955"/>
    </source>
</evidence>
<dbReference type="Proteomes" id="UP000032740">
    <property type="component" value="Chromosome"/>
</dbReference>